<evidence type="ECO:0000256" key="1">
    <source>
        <dbReference type="ARBA" id="ARBA00022837"/>
    </source>
</evidence>
<evidence type="ECO:0000259" key="2">
    <source>
        <dbReference type="PROSITE" id="PS50222"/>
    </source>
</evidence>
<dbReference type="EMBL" id="QPKB01000009">
    <property type="protein sequence ID" value="RWR92550.1"/>
    <property type="molecule type" value="Genomic_DNA"/>
</dbReference>
<dbReference type="STRING" id="337451.A0A443PP50"/>
<dbReference type="InterPro" id="IPR002048">
    <property type="entry name" value="EF_hand_dom"/>
</dbReference>
<dbReference type="SMART" id="SM00054">
    <property type="entry name" value="EFh"/>
    <property type="match status" value="2"/>
</dbReference>
<sequence>MGSLALHHSVYYVWKLQLRSGGATFALIPTMEYGNARPARTFSAFRPGTRISVNEFTEWLASMDGNGDGVISKKELEKSIKSLGLWFPGWKAKQAFAAADTNDNGLIDTDEELKELIEFAQTNWGLVIYE</sequence>
<dbReference type="SUPFAM" id="SSF47473">
    <property type="entry name" value="EF-hand"/>
    <property type="match status" value="1"/>
</dbReference>
<keyword evidence="4" id="KW-1185">Reference proteome</keyword>
<dbReference type="OrthoDB" id="1914225at2759"/>
<dbReference type="PROSITE" id="PS50222">
    <property type="entry name" value="EF_HAND_2"/>
    <property type="match status" value="1"/>
</dbReference>
<organism evidence="3 4">
    <name type="scientific">Cinnamomum micranthum f. kanehirae</name>
    <dbReference type="NCBI Taxonomy" id="337451"/>
    <lineage>
        <taxon>Eukaryota</taxon>
        <taxon>Viridiplantae</taxon>
        <taxon>Streptophyta</taxon>
        <taxon>Embryophyta</taxon>
        <taxon>Tracheophyta</taxon>
        <taxon>Spermatophyta</taxon>
        <taxon>Magnoliopsida</taxon>
        <taxon>Magnoliidae</taxon>
        <taxon>Laurales</taxon>
        <taxon>Lauraceae</taxon>
        <taxon>Cinnamomum</taxon>
    </lineage>
</organism>
<accession>A0A443PP50</accession>
<feature type="domain" description="EF-hand" evidence="2">
    <location>
        <begin position="51"/>
        <end position="86"/>
    </location>
</feature>
<dbReference type="InterPro" id="IPR018247">
    <property type="entry name" value="EF_Hand_1_Ca_BS"/>
</dbReference>
<dbReference type="Gene3D" id="1.10.238.10">
    <property type="entry name" value="EF-hand"/>
    <property type="match status" value="1"/>
</dbReference>
<dbReference type="CDD" id="cd00051">
    <property type="entry name" value="EFh"/>
    <property type="match status" value="1"/>
</dbReference>
<keyword evidence="1" id="KW-0106">Calcium</keyword>
<name>A0A443PP50_9MAGN</name>
<evidence type="ECO:0000313" key="3">
    <source>
        <dbReference type="EMBL" id="RWR92550.1"/>
    </source>
</evidence>
<gene>
    <name evidence="3" type="ORF">CKAN_02176500</name>
</gene>
<protein>
    <submittedName>
        <fullName evidence="3">EF-hand domain-containing protein</fullName>
    </submittedName>
</protein>
<dbReference type="Pfam" id="PF13202">
    <property type="entry name" value="EF-hand_5"/>
    <property type="match status" value="2"/>
</dbReference>
<dbReference type="PROSITE" id="PS00018">
    <property type="entry name" value="EF_HAND_1"/>
    <property type="match status" value="1"/>
</dbReference>
<dbReference type="GO" id="GO:0005509">
    <property type="term" value="F:calcium ion binding"/>
    <property type="evidence" value="ECO:0007669"/>
    <property type="project" value="InterPro"/>
</dbReference>
<dbReference type="AlphaFoldDB" id="A0A443PP50"/>
<dbReference type="InterPro" id="IPR011992">
    <property type="entry name" value="EF-hand-dom_pair"/>
</dbReference>
<reference evidence="3 4" key="1">
    <citation type="journal article" date="2019" name="Nat. Plants">
        <title>Stout camphor tree genome fills gaps in understanding of flowering plant genome evolution.</title>
        <authorList>
            <person name="Chaw S.M."/>
            <person name="Liu Y.C."/>
            <person name="Wu Y.W."/>
            <person name="Wang H.Y."/>
            <person name="Lin C.I."/>
            <person name="Wu C.S."/>
            <person name="Ke H.M."/>
            <person name="Chang L.Y."/>
            <person name="Hsu C.Y."/>
            <person name="Yang H.T."/>
            <person name="Sudianto E."/>
            <person name="Hsu M.H."/>
            <person name="Wu K.P."/>
            <person name="Wang L.N."/>
            <person name="Leebens-Mack J.H."/>
            <person name="Tsai I.J."/>
        </authorList>
    </citation>
    <scope>NUCLEOTIDE SEQUENCE [LARGE SCALE GENOMIC DNA]</scope>
    <source>
        <strain evidence="4">cv. Chaw 1501</strain>
        <tissue evidence="3">Young leaves</tissue>
    </source>
</reference>
<dbReference type="Proteomes" id="UP000283530">
    <property type="component" value="Unassembled WGS sequence"/>
</dbReference>
<comment type="caution">
    <text evidence="3">The sequence shown here is derived from an EMBL/GenBank/DDBJ whole genome shotgun (WGS) entry which is preliminary data.</text>
</comment>
<evidence type="ECO:0000313" key="4">
    <source>
        <dbReference type="Proteomes" id="UP000283530"/>
    </source>
</evidence>
<proteinExistence type="predicted"/>